<name>A0A6B0UQL6_IXORI</name>
<protein>
    <submittedName>
        <fullName evidence="2">Putative secreted protein</fullName>
    </submittedName>
</protein>
<sequence>MNYLREHCRLLCLVLLRLLVSDCNVTQILGLRTYSAKAIVVNVTQVKKYKNCARLRQNKWLDKNRSCPNFRSWETCICFRLSLIHLSFHARFQLPLLQEVWTTFTLSSCYPTIFLQGHFQHPQKHRFS</sequence>
<proteinExistence type="predicted"/>
<evidence type="ECO:0000256" key="1">
    <source>
        <dbReference type="SAM" id="SignalP"/>
    </source>
</evidence>
<evidence type="ECO:0000313" key="2">
    <source>
        <dbReference type="EMBL" id="MXU92013.1"/>
    </source>
</evidence>
<keyword evidence="1" id="KW-0732">Signal</keyword>
<reference evidence="2" key="1">
    <citation type="submission" date="2019-12" db="EMBL/GenBank/DDBJ databases">
        <title>An insight into the sialome of adult female Ixodes ricinus ticks feeding for 6 days.</title>
        <authorList>
            <person name="Perner J."/>
            <person name="Ribeiro J.M.C."/>
        </authorList>
    </citation>
    <scope>NUCLEOTIDE SEQUENCE</scope>
    <source>
        <strain evidence="2">Semi-engorged</strain>
        <tissue evidence="2">Salivary glands</tissue>
    </source>
</reference>
<organism evidence="2">
    <name type="scientific">Ixodes ricinus</name>
    <name type="common">Common tick</name>
    <name type="synonym">Acarus ricinus</name>
    <dbReference type="NCBI Taxonomy" id="34613"/>
    <lineage>
        <taxon>Eukaryota</taxon>
        <taxon>Metazoa</taxon>
        <taxon>Ecdysozoa</taxon>
        <taxon>Arthropoda</taxon>
        <taxon>Chelicerata</taxon>
        <taxon>Arachnida</taxon>
        <taxon>Acari</taxon>
        <taxon>Parasitiformes</taxon>
        <taxon>Ixodida</taxon>
        <taxon>Ixodoidea</taxon>
        <taxon>Ixodidae</taxon>
        <taxon>Ixodinae</taxon>
        <taxon>Ixodes</taxon>
    </lineage>
</organism>
<dbReference type="AlphaFoldDB" id="A0A6B0UQL6"/>
<feature type="chain" id="PRO_5025388533" evidence="1">
    <location>
        <begin position="31"/>
        <end position="128"/>
    </location>
</feature>
<accession>A0A6B0UQL6</accession>
<dbReference type="EMBL" id="GIFC01009930">
    <property type="protein sequence ID" value="MXU92013.1"/>
    <property type="molecule type" value="Transcribed_RNA"/>
</dbReference>
<feature type="signal peptide" evidence="1">
    <location>
        <begin position="1"/>
        <end position="30"/>
    </location>
</feature>